<dbReference type="GO" id="GO:0004197">
    <property type="term" value="F:cysteine-type endopeptidase activity"/>
    <property type="evidence" value="ECO:0007669"/>
    <property type="project" value="InterPro"/>
</dbReference>
<dbReference type="Gene3D" id="3.40.50.12660">
    <property type="match status" value="2"/>
</dbReference>
<protein>
    <submittedName>
        <fullName evidence="3">Putative metacaspase</fullName>
    </submittedName>
</protein>
<evidence type="ECO:0000313" key="3">
    <source>
        <dbReference type="EMBL" id="KAF2089412.1"/>
    </source>
</evidence>
<gene>
    <name evidence="3" type="ORF">K490DRAFT_37739</name>
</gene>
<evidence type="ECO:0000259" key="2">
    <source>
        <dbReference type="Pfam" id="PF00656"/>
    </source>
</evidence>
<comment type="similarity">
    <text evidence="1">Belongs to the peptidase C14B family.</text>
</comment>
<dbReference type="AlphaFoldDB" id="A0A6A5YC05"/>
<dbReference type="GO" id="GO:0006508">
    <property type="term" value="P:proteolysis"/>
    <property type="evidence" value="ECO:0007669"/>
    <property type="project" value="InterPro"/>
</dbReference>
<proteinExistence type="inferred from homology"/>
<dbReference type="PANTHER" id="PTHR48104:SF30">
    <property type="entry name" value="METACASPASE-1"/>
    <property type="match status" value="1"/>
</dbReference>
<dbReference type="Proteomes" id="UP000799776">
    <property type="component" value="Unassembled WGS sequence"/>
</dbReference>
<dbReference type="InterPro" id="IPR011600">
    <property type="entry name" value="Pept_C14_caspase"/>
</dbReference>
<reference evidence="3" key="1">
    <citation type="journal article" date="2020" name="Stud. Mycol.">
        <title>101 Dothideomycetes genomes: a test case for predicting lifestyles and emergence of pathogens.</title>
        <authorList>
            <person name="Haridas S."/>
            <person name="Albert R."/>
            <person name="Binder M."/>
            <person name="Bloem J."/>
            <person name="Labutti K."/>
            <person name="Salamov A."/>
            <person name="Andreopoulos B."/>
            <person name="Baker S."/>
            <person name="Barry K."/>
            <person name="Bills G."/>
            <person name="Bluhm B."/>
            <person name="Cannon C."/>
            <person name="Castanera R."/>
            <person name="Culley D."/>
            <person name="Daum C."/>
            <person name="Ezra D."/>
            <person name="Gonzalez J."/>
            <person name="Henrissat B."/>
            <person name="Kuo A."/>
            <person name="Liang C."/>
            <person name="Lipzen A."/>
            <person name="Lutzoni F."/>
            <person name="Magnuson J."/>
            <person name="Mondo S."/>
            <person name="Nolan M."/>
            <person name="Ohm R."/>
            <person name="Pangilinan J."/>
            <person name="Park H.-J."/>
            <person name="Ramirez L."/>
            <person name="Alfaro M."/>
            <person name="Sun H."/>
            <person name="Tritt A."/>
            <person name="Yoshinaga Y."/>
            <person name="Zwiers L.-H."/>
            <person name="Turgeon B."/>
            <person name="Goodwin S."/>
            <person name="Spatafora J."/>
            <person name="Crous P."/>
            <person name="Grigoriev I."/>
        </authorList>
    </citation>
    <scope>NUCLEOTIDE SEQUENCE</scope>
    <source>
        <strain evidence="3">CBS 121410</strain>
    </source>
</reference>
<feature type="domain" description="Peptidase C14 caspase" evidence="2">
    <location>
        <begin position="2"/>
        <end position="300"/>
    </location>
</feature>
<evidence type="ECO:0000313" key="4">
    <source>
        <dbReference type="Proteomes" id="UP000799776"/>
    </source>
</evidence>
<dbReference type="PANTHER" id="PTHR48104">
    <property type="entry name" value="METACASPASE-4"/>
    <property type="match status" value="1"/>
</dbReference>
<dbReference type="EMBL" id="ML978714">
    <property type="protein sequence ID" value="KAF2089412.1"/>
    <property type="molecule type" value="Genomic_DNA"/>
</dbReference>
<dbReference type="InterPro" id="IPR050452">
    <property type="entry name" value="Metacaspase"/>
</dbReference>
<dbReference type="OrthoDB" id="3223806at2759"/>
<dbReference type="Pfam" id="PF00656">
    <property type="entry name" value="Peptidase_C14"/>
    <property type="match status" value="1"/>
</dbReference>
<name>A0A6A5YC05_9PEZI</name>
<organism evidence="3 4">
    <name type="scientific">Saccharata proteae CBS 121410</name>
    <dbReference type="NCBI Taxonomy" id="1314787"/>
    <lineage>
        <taxon>Eukaryota</taxon>
        <taxon>Fungi</taxon>
        <taxon>Dikarya</taxon>
        <taxon>Ascomycota</taxon>
        <taxon>Pezizomycotina</taxon>
        <taxon>Dothideomycetes</taxon>
        <taxon>Dothideomycetes incertae sedis</taxon>
        <taxon>Botryosphaeriales</taxon>
        <taxon>Saccharataceae</taxon>
        <taxon>Saccharata</taxon>
    </lineage>
</organism>
<evidence type="ECO:0000256" key="1">
    <source>
        <dbReference type="ARBA" id="ARBA00009005"/>
    </source>
</evidence>
<accession>A0A6A5YC05</accession>
<dbReference type="GO" id="GO:0005737">
    <property type="term" value="C:cytoplasm"/>
    <property type="evidence" value="ECO:0007669"/>
    <property type="project" value="TreeGrafter"/>
</dbReference>
<keyword evidence="4" id="KW-1185">Reference proteome</keyword>
<sequence>MRRKSLLIGINYIGSQHELEGCLQDVENVQGFLSWVGYPTDQRSQVILTDEREGAYYPTGANILAAMDWLVSEPYTTCFLHYSGHGGQVADPDGDRPTGLDDTIVPVDFESNGQIDSGRLHKHLVSRLHPTSSLFVIMDCCHSGSVLELPFVYRSDDDGNVNMIDNLKEGMELVGEASHLIQGGFVLDQRTIGEAKHLFAGATSFFRGLRHMGEQQEEGLEEERFEEDWSREHKMVTMFSGCRDDQTSADASIGGSHVGAMSWAFLECMKQGAALNYMQVLQGTRAVLKQSRYTQIPQLSVGAADMPLDRPLHI</sequence>